<sequence>MESVLKKSLLAPVKMLKICMSEEKQWSKGASERPGQRAGPERRTRVCCHPIRPTWRERGKTLRALIRDHFRRKYQLTKVHTHQNFTFDLTSFTFEGISFRLI</sequence>
<dbReference type="Proteomes" id="UP000694701">
    <property type="component" value="Unplaced"/>
</dbReference>
<accession>A0A8C2IBG3</accession>
<reference evidence="2" key="1">
    <citation type="submission" date="2025-08" db="UniProtKB">
        <authorList>
            <consortium name="Ensembl"/>
        </authorList>
    </citation>
    <scope>IDENTIFICATION</scope>
</reference>
<dbReference type="Ensembl" id="ENSCCRT00020084945.1">
    <property type="protein sequence ID" value="ENSCCRP00020077475.1"/>
    <property type="gene ID" value="ENSCCRG00020036070.1"/>
</dbReference>
<evidence type="ECO:0000313" key="2">
    <source>
        <dbReference type="Ensembl" id="ENSCCRP00020077475.1"/>
    </source>
</evidence>
<proteinExistence type="predicted"/>
<feature type="region of interest" description="Disordered" evidence="1">
    <location>
        <begin position="24"/>
        <end position="44"/>
    </location>
</feature>
<evidence type="ECO:0000313" key="3">
    <source>
        <dbReference type="Proteomes" id="UP000694701"/>
    </source>
</evidence>
<name>A0A8C2IBG3_CYPCA</name>
<organism evidence="2 3">
    <name type="scientific">Cyprinus carpio</name>
    <name type="common">Common carp</name>
    <dbReference type="NCBI Taxonomy" id="7962"/>
    <lineage>
        <taxon>Eukaryota</taxon>
        <taxon>Metazoa</taxon>
        <taxon>Chordata</taxon>
        <taxon>Craniata</taxon>
        <taxon>Vertebrata</taxon>
        <taxon>Euteleostomi</taxon>
        <taxon>Actinopterygii</taxon>
        <taxon>Neopterygii</taxon>
        <taxon>Teleostei</taxon>
        <taxon>Ostariophysi</taxon>
        <taxon>Cypriniformes</taxon>
        <taxon>Cyprinidae</taxon>
        <taxon>Cyprininae</taxon>
        <taxon>Cyprinus</taxon>
    </lineage>
</organism>
<protein>
    <submittedName>
        <fullName evidence="2">Uncharacterized protein</fullName>
    </submittedName>
</protein>
<dbReference type="AlphaFoldDB" id="A0A8C2IBG3"/>
<evidence type="ECO:0000256" key="1">
    <source>
        <dbReference type="SAM" id="MobiDB-lite"/>
    </source>
</evidence>